<reference evidence="2 3" key="1">
    <citation type="submission" date="2019-08" db="EMBL/GenBank/DDBJ databases">
        <authorList>
            <person name="Peeters C."/>
        </authorList>
    </citation>
    <scope>NUCLEOTIDE SEQUENCE [LARGE SCALE GENOMIC DNA]</scope>
    <source>
        <strain evidence="2 3">LMG 31118</strain>
    </source>
</reference>
<sequence length="102" mass="11835">MVRALVPPHADNEQAADFLRTVIGHHDPRVEWVVVRPDSLTDEPEVTAYETHPSPMRNAIFDAGKTSRINVAHFMADLMTRDDIWCRWRYQMPVIYNGDRFA</sequence>
<accession>A0A5E4ZFV6</accession>
<gene>
    <name evidence="2" type="ORF">PCA31118_00179</name>
</gene>
<protein>
    <submittedName>
        <fullName evidence="2">NAD-dependent epimerase</fullName>
    </submittedName>
</protein>
<evidence type="ECO:0000259" key="1">
    <source>
        <dbReference type="Pfam" id="PF13460"/>
    </source>
</evidence>
<dbReference type="Gene3D" id="3.40.50.720">
    <property type="entry name" value="NAD(P)-binding Rossmann-like Domain"/>
    <property type="match status" value="1"/>
</dbReference>
<dbReference type="Pfam" id="PF13460">
    <property type="entry name" value="NAD_binding_10"/>
    <property type="match status" value="1"/>
</dbReference>
<dbReference type="Proteomes" id="UP000414136">
    <property type="component" value="Unassembled WGS sequence"/>
</dbReference>
<evidence type="ECO:0000313" key="2">
    <source>
        <dbReference type="EMBL" id="VVE60271.1"/>
    </source>
</evidence>
<keyword evidence="3" id="KW-1185">Reference proteome</keyword>
<dbReference type="RefSeq" id="WP_217431225.1">
    <property type="nucleotide sequence ID" value="NZ_CABPSQ010000001.1"/>
</dbReference>
<feature type="domain" description="NAD(P)-binding" evidence="1">
    <location>
        <begin position="11"/>
        <end position="80"/>
    </location>
</feature>
<proteinExistence type="predicted"/>
<evidence type="ECO:0000313" key="3">
    <source>
        <dbReference type="Proteomes" id="UP000414136"/>
    </source>
</evidence>
<name>A0A5E4ZFV6_9BURK</name>
<dbReference type="InterPro" id="IPR016040">
    <property type="entry name" value="NAD(P)-bd_dom"/>
</dbReference>
<dbReference type="EMBL" id="CABPSQ010000001">
    <property type="protein sequence ID" value="VVE60271.1"/>
    <property type="molecule type" value="Genomic_DNA"/>
</dbReference>
<organism evidence="2 3">
    <name type="scientific">Pandoraea captiosa</name>
    <dbReference type="NCBI Taxonomy" id="2508302"/>
    <lineage>
        <taxon>Bacteria</taxon>
        <taxon>Pseudomonadati</taxon>
        <taxon>Pseudomonadota</taxon>
        <taxon>Betaproteobacteria</taxon>
        <taxon>Burkholderiales</taxon>
        <taxon>Burkholderiaceae</taxon>
        <taxon>Pandoraea</taxon>
    </lineage>
</organism>
<dbReference type="AlphaFoldDB" id="A0A5E4ZFV6"/>